<dbReference type="InterPro" id="IPR035959">
    <property type="entry name" value="RutC-like_sf"/>
</dbReference>
<dbReference type="PANTHER" id="PTHR43857:SF1">
    <property type="entry name" value="YJGH FAMILY PROTEIN"/>
    <property type="match status" value="1"/>
</dbReference>
<dbReference type="Pfam" id="PF01042">
    <property type="entry name" value="Ribonuc_L-PSP"/>
    <property type="match status" value="1"/>
</dbReference>
<dbReference type="CDD" id="cd06154">
    <property type="entry name" value="YjgF_YER057c_UK114_like_6"/>
    <property type="match status" value="1"/>
</dbReference>
<evidence type="ECO:0008006" key="3">
    <source>
        <dbReference type="Google" id="ProtNLM"/>
    </source>
</evidence>
<dbReference type="PANTHER" id="PTHR43857">
    <property type="entry name" value="BLR7761 PROTEIN"/>
    <property type="match status" value="1"/>
</dbReference>
<dbReference type="InterPro" id="IPR006175">
    <property type="entry name" value="YjgF/YER057c/UK114"/>
</dbReference>
<proteinExistence type="predicted"/>
<organism evidence="1 2">
    <name type="scientific">Mycolicibacterium mageritense</name>
    <name type="common">Mycobacterium mageritense</name>
    <dbReference type="NCBI Taxonomy" id="53462"/>
    <lineage>
        <taxon>Bacteria</taxon>
        <taxon>Bacillati</taxon>
        <taxon>Actinomycetota</taxon>
        <taxon>Actinomycetes</taxon>
        <taxon>Mycobacteriales</taxon>
        <taxon>Mycobacteriaceae</taxon>
        <taxon>Mycolicibacterium</taxon>
    </lineage>
</organism>
<evidence type="ECO:0000313" key="2">
    <source>
        <dbReference type="Proteomes" id="UP000465622"/>
    </source>
</evidence>
<reference evidence="1 2" key="1">
    <citation type="journal article" date="2019" name="Emerg. Microbes Infect.">
        <title>Comprehensive subspecies identification of 175 nontuberculous mycobacteria species based on 7547 genomic profiles.</title>
        <authorList>
            <person name="Matsumoto Y."/>
            <person name="Kinjo T."/>
            <person name="Motooka D."/>
            <person name="Nabeya D."/>
            <person name="Jung N."/>
            <person name="Uechi K."/>
            <person name="Horii T."/>
            <person name="Iida T."/>
            <person name="Fujita J."/>
            <person name="Nakamura S."/>
        </authorList>
    </citation>
    <scope>NUCLEOTIDE SEQUENCE [LARGE SCALE GENOMIC DNA]</scope>
    <source>
        <strain evidence="1 2">JCM 12375</strain>
    </source>
</reference>
<accession>A0ABM7I0Q2</accession>
<name>A0ABM7I0Q2_MYCME</name>
<sequence>MRRRAGLAALYDDGVSQRRNIASESEFEDVVGYSRAVRVGDHIAVAGTTGSGDDLTTQTRDALARIERALQDAGATLADVVRTRMFVTDISRWREVGAVHAEVFGDIRPVTSMVEVSALIAPELLVEIEADAYVATSGANRPSSSGT</sequence>
<dbReference type="Gene3D" id="3.30.1330.40">
    <property type="entry name" value="RutC-like"/>
    <property type="match status" value="1"/>
</dbReference>
<evidence type="ECO:0000313" key="1">
    <source>
        <dbReference type="EMBL" id="BBX36463.1"/>
    </source>
</evidence>
<dbReference type="Proteomes" id="UP000465622">
    <property type="component" value="Chromosome"/>
</dbReference>
<keyword evidence="2" id="KW-1185">Reference proteome</keyword>
<protein>
    <recommendedName>
        <fullName evidence="3">RidA family protein</fullName>
    </recommendedName>
</protein>
<gene>
    <name evidence="1" type="ORF">MMAGJ_57450</name>
</gene>
<dbReference type="EMBL" id="AP022567">
    <property type="protein sequence ID" value="BBX36463.1"/>
    <property type="molecule type" value="Genomic_DNA"/>
</dbReference>
<dbReference type="SUPFAM" id="SSF55298">
    <property type="entry name" value="YjgF-like"/>
    <property type="match status" value="1"/>
</dbReference>